<dbReference type="EMBL" id="JAHIBW010000001">
    <property type="protein sequence ID" value="KAG7313450.1"/>
    <property type="molecule type" value="Genomic_DNA"/>
</dbReference>
<name>A0ABQ7R819_PLUXY</name>
<evidence type="ECO:0000313" key="2">
    <source>
        <dbReference type="EMBL" id="KAG7313450.1"/>
    </source>
</evidence>
<gene>
    <name evidence="2" type="ORF">JYU34_000575</name>
</gene>
<accession>A0ABQ7R819</accession>
<feature type="region of interest" description="Disordered" evidence="1">
    <location>
        <begin position="16"/>
        <end position="38"/>
    </location>
</feature>
<comment type="caution">
    <text evidence="2">The sequence shown here is derived from an EMBL/GenBank/DDBJ whole genome shotgun (WGS) entry which is preliminary data.</text>
</comment>
<keyword evidence="3" id="KW-1185">Reference proteome</keyword>
<sequence>MQVLVIQASGVKARDSLPAFTSSAPAPPPPPSGETGHLSTKREFLANHLVLKTWDGSVLNP</sequence>
<dbReference type="Proteomes" id="UP000823941">
    <property type="component" value="Chromosome 1"/>
</dbReference>
<evidence type="ECO:0000256" key="1">
    <source>
        <dbReference type="SAM" id="MobiDB-lite"/>
    </source>
</evidence>
<evidence type="ECO:0000313" key="3">
    <source>
        <dbReference type="Proteomes" id="UP000823941"/>
    </source>
</evidence>
<proteinExistence type="predicted"/>
<reference evidence="2 3" key="1">
    <citation type="submission" date="2021-06" db="EMBL/GenBank/DDBJ databases">
        <title>A haploid diamondback moth (Plutella xylostella L.) genome assembly resolves 31 chromosomes and identifies a diamide resistance mutation.</title>
        <authorList>
            <person name="Ward C.M."/>
            <person name="Perry K.D."/>
            <person name="Baker G."/>
            <person name="Powis K."/>
            <person name="Heckel D.G."/>
            <person name="Baxter S.W."/>
        </authorList>
    </citation>
    <scope>NUCLEOTIDE SEQUENCE [LARGE SCALE GENOMIC DNA]</scope>
    <source>
        <strain evidence="2 3">LV</strain>
        <tissue evidence="2">Single pupa</tissue>
    </source>
</reference>
<protein>
    <submittedName>
        <fullName evidence="2">Uncharacterized protein</fullName>
    </submittedName>
</protein>
<organism evidence="2 3">
    <name type="scientific">Plutella xylostella</name>
    <name type="common">Diamondback moth</name>
    <name type="synonym">Plutella maculipennis</name>
    <dbReference type="NCBI Taxonomy" id="51655"/>
    <lineage>
        <taxon>Eukaryota</taxon>
        <taxon>Metazoa</taxon>
        <taxon>Ecdysozoa</taxon>
        <taxon>Arthropoda</taxon>
        <taxon>Hexapoda</taxon>
        <taxon>Insecta</taxon>
        <taxon>Pterygota</taxon>
        <taxon>Neoptera</taxon>
        <taxon>Endopterygota</taxon>
        <taxon>Lepidoptera</taxon>
        <taxon>Glossata</taxon>
        <taxon>Ditrysia</taxon>
        <taxon>Yponomeutoidea</taxon>
        <taxon>Plutellidae</taxon>
        <taxon>Plutella</taxon>
    </lineage>
</organism>